<keyword evidence="4 9" id="KW-0274">FAD</keyword>
<dbReference type="GO" id="GO:0005758">
    <property type="term" value="C:mitochondrial intermembrane space"/>
    <property type="evidence" value="ECO:0007669"/>
    <property type="project" value="UniProtKB-SubCell"/>
</dbReference>
<evidence type="ECO:0000259" key="11">
    <source>
        <dbReference type="PROSITE" id="PS51324"/>
    </source>
</evidence>
<evidence type="ECO:0000256" key="8">
    <source>
        <dbReference type="ARBA" id="ARBA00048864"/>
    </source>
</evidence>
<feature type="compositionally biased region" description="Basic and acidic residues" evidence="10">
    <location>
        <begin position="83"/>
        <end position="94"/>
    </location>
</feature>
<feature type="compositionally biased region" description="Low complexity" evidence="10">
    <location>
        <begin position="49"/>
        <end position="60"/>
    </location>
</feature>
<evidence type="ECO:0000256" key="3">
    <source>
        <dbReference type="ARBA" id="ARBA00022630"/>
    </source>
</evidence>
<gene>
    <name evidence="12" type="ORF">SK128_005106</name>
</gene>
<evidence type="ECO:0000313" key="12">
    <source>
        <dbReference type="EMBL" id="KAK7066595.1"/>
    </source>
</evidence>
<evidence type="ECO:0000256" key="7">
    <source>
        <dbReference type="ARBA" id="ARBA00023157"/>
    </source>
</evidence>
<comment type="cofactor">
    <cofactor evidence="1 9">
        <name>FAD</name>
        <dbReference type="ChEBI" id="CHEBI:57692"/>
    </cofactor>
</comment>
<dbReference type="SUPFAM" id="SSF69000">
    <property type="entry name" value="FAD-dependent thiol oxidase"/>
    <property type="match status" value="1"/>
</dbReference>
<dbReference type="Pfam" id="PF04777">
    <property type="entry name" value="Evr1_Alr"/>
    <property type="match status" value="1"/>
</dbReference>
<keyword evidence="6" id="KW-0496">Mitochondrion</keyword>
<keyword evidence="7" id="KW-1015">Disulfide bond</keyword>
<keyword evidence="13" id="KW-1185">Reference proteome</keyword>
<dbReference type="GO" id="GO:0050660">
    <property type="term" value="F:flavin adenine dinucleotide binding"/>
    <property type="evidence" value="ECO:0007669"/>
    <property type="project" value="TreeGrafter"/>
</dbReference>
<dbReference type="InterPro" id="IPR017905">
    <property type="entry name" value="ERV/ALR_sulphydryl_oxidase"/>
</dbReference>
<dbReference type="GO" id="GO:0016971">
    <property type="term" value="F:flavin-dependent sulfhydryl oxidase activity"/>
    <property type="evidence" value="ECO:0007669"/>
    <property type="project" value="InterPro"/>
</dbReference>
<dbReference type="InterPro" id="IPR039799">
    <property type="entry name" value="ALR/ERV"/>
</dbReference>
<evidence type="ECO:0000256" key="5">
    <source>
        <dbReference type="ARBA" id="ARBA00023002"/>
    </source>
</evidence>
<evidence type="ECO:0000256" key="1">
    <source>
        <dbReference type="ARBA" id="ARBA00001974"/>
    </source>
</evidence>
<evidence type="ECO:0000256" key="4">
    <source>
        <dbReference type="ARBA" id="ARBA00022827"/>
    </source>
</evidence>
<reference evidence="12 13" key="1">
    <citation type="submission" date="2023-11" db="EMBL/GenBank/DDBJ databases">
        <title>Halocaridina rubra genome assembly.</title>
        <authorList>
            <person name="Smith C."/>
        </authorList>
    </citation>
    <scope>NUCLEOTIDE SEQUENCE [LARGE SCALE GENOMIC DNA]</scope>
    <source>
        <strain evidence="12">EP-1</strain>
        <tissue evidence="12">Whole</tissue>
    </source>
</reference>
<evidence type="ECO:0000313" key="13">
    <source>
        <dbReference type="Proteomes" id="UP001381693"/>
    </source>
</evidence>
<evidence type="ECO:0000256" key="2">
    <source>
        <dbReference type="ARBA" id="ARBA00004569"/>
    </source>
</evidence>
<comment type="subcellular location">
    <subcellularLocation>
        <location evidence="2">Mitochondrion intermembrane space</location>
    </subcellularLocation>
</comment>
<keyword evidence="5 9" id="KW-0560">Oxidoreductase</keyword>
<accession>A0AAN8ZZF9</accession>
<dbReference type="Proteomes" id="UP001381693">
    <property type="component" value="Unassembled WGS sequence"/>
</dbReference>
<comment type="catalytic activity">
    <reaction evidence="8 9">
        <text>2 R'C(R)SH + O2 = R'C(R)S-S(R)CR' + H2O2</text>
        <dbReference type="Rhea" id="RHEA:17357"/>
        <dbReference type="ChEBI" id="CHEBI:15379"/>
        <dbReference type="ChEBI" id="CHEBI:16240"/>
        <dbReference type="ChEBI" id="CHEBI:16520"/>
        <dbReference type="ChEBI" id="CHEBI:17412"/>
        <dbReference type="EC" id="1.8.3.2"/>
    </reaction>
</comment>
<dbReference type="FunFam" id="1.20.120.310:FF:000003">
    <property type="entry name" value="Sulfhydryl oxidase"/>
    <property type="match status" value="1"/>
</dbReference>
<name>A0AAN8ZZF9_HALRR</name>
<comment type="caution">
    <text evidence="12">The sequence shown here is derived from an EMBL/GenBank/DDBJ whole genome shotgun (WGS) entry which is preliminary data.</text>
</comment>
<proteinExistence type="predicted"/>
<sequence length="221" mass="24937">MAADINKHEDADLKNAFTQEKPCRTCTDFRSWMTAQRGIKKTPGTVKVNTDNGNSNNKKNSNNDEHKTQNETVSQASSVENSKFSDEDSNKDCSGDDPEYPLWGKAAKYGCPADSIALGRGTWRLLHSMAAYYPDKPTVEVQNDMFAFIKIFSKFYPCPPCAEDFRNWLKSHTPDVSSRSGLSRWFCDAHNEVNVKLGKPEFDCNLIDQRWKDGWADGSCD</sequence>
<feature type="region of interest" description="Disordered" evidence="10">
    <location>
        <begin position="37"/>
        <end position="96"/>
    </location>
</feature>
<feature type="compositionally biased region" description="Polar residues" evidence="10">
    <location>
        <begin position="70"/>
        <end position="82"/>
    </location>
</feature>
<dbReference type="PANTHER" id="PTHR12645">
    <property type="entry name" value="ALR/ERV"/>
    <property type="match status" value="1"/>
</dbReference>
<dbReference type="InterPro" id="IPR036774">
    <property type="entry name" value="ERV/ALR_sulphydryl_oxid_sf"/>
</dbReference>
<dbReference type="Gene3D" id="1.20.120.310">
    <property type="entry name" value="ERV/ALR sulfhydryl oxidase domain"/>
    <property type="match status" value="1"/>
</dbReference>
<dbReference type="EC" id="1.8.3.2" evidence="9"/>
<organism evidence="12 13">
    <name type="scientific">Halocaridina rubra</name>
    <name type="common">Hawaiian red shrimp</name>
    <dbReference type="NCBI Taxonomy" id="373956"/>
    <lineage>
        <taxon>Eukaryota</taxon>
        <taxon>Metazoa</taxon>
        <taxon>Ecdysozoa</taxon>
        <taxon>Arthropoda</taxon>
        <taxon>Crustacea</taxon>
        <taxon>Multicrustacea</taxon>
        <taxon>Malacostraca</taxon>
        <taxon>Eumalacostraca</taxon>
        <taxon>Eucarida</taxon>
        <taxon>Decapoda</taxon>
        <taxon>Pleocyemata</taxon>
        <taxon>Caridea</taxon>
        <taxon>Atyoidea</taxon>
        <taxon>Atyidae</taxon>
        <taxon>Halocaridina</taxon>
    </lineage>
</organism>
<dbReference type="PROSITE" id="PS51324">
    <property type="entry name" value="ERV_ALR"/>
    <property type="match status" value="1"/>
</dbReference>
<dbReference type="AlphaFoldDB" id="A0AAN8ZZF9"/>
<evidence type="ECO:0000256" key="9">
    <source>
        <dbReference type="RuleBase" id="RU371123"/>
    </source>
</evidence>
<evidence type="ECO:0000256" key="6">
    <source>
        <dbReference type="ARBA" id="ARBA00023128"/>
    </source>
</evidence>
<evidence type="ECO:0000256" key="10">
    <source>
        <dbReference type="SAM" id="MobiDB-lite"/>
    </source>
</evidence>
<dbReference type="PANTHER" id="PTHR12645:SF0">
    <property type="entry name" value="FAD-LINKED SULFHYDRYL OXIDASE ALR"/>
    <property type="match status" value="1"/>
</dbReference>
<keyword evidence="3 9" id="KW-0285">Flavoprotein</keyword>
<dbReference type="EMBL" id="JAXCGZ010019116">
    <property type="protein sequence ID" value="KAK7066595.1"/>
    <property type="molecule type" value="Genomic_DNA"/>
</dbReference>
<protein>
    <recommendedName>
        <fullName evidence="9">Sulfhydryl oxidase</fullName>
        <ecNumber evidence="9">1.8.3.2</ecNumber>
    </recommendedName>
</protein>
<feature type="domain" description="ERV/ALR sulfhydryl oxidase" evidence="11">
    <location>
        <begin position="111"/>
        <end position="211"/>
    </location>
</feature>